<gene>
    <name evidence="2" type="ORF">HBH25_18220</name>
</gene>
<keyword evidence="3" id="KW-1185">Reference proteome</keyword>
<dbReference type="PANTHER" id="PTHR43679">
    <property type="entry name" value="OCTANOYLTRANSFERASE LIPM-RELATED"/>
    <property type="match status" value="1"/>
</dbReference>
<accession>A0ABX0YKE7</accession>
<dbReference type="InterPro" id="IPR045864">
    <property type="entry name" value="aa-tRNA-synth_II/BPL/LPL"/>
</dbReference>
<dbReference type="Gene3D" id="3.30.930.10">
    <property type="entry name" value="Bira Bifunctional Protein, Domain 2"/>
    <property type="match status" value="1"/>
</dbReference>
<feature type="domain" description="BPL/LPL catalytic" evidence="1">
    <location>
        <begin position="26"/>
        <end position="231"/>
    </location>
</feature>
<dbReference type="InterPro" id="IPR004143">
    <property type="entry name" value="BPL_LPL_catalytic"/>
</dbReference>
<dbReference type="EMBL" id="JAAVJI010000013">
    <property type="protein sequence ID" value="NJP02784.1"/>
    <property type="molecule type" value="Genomic_DNA"/>
</dbReference>
<organism evidence="2 3">
    <name type="scientific">Pseudomonas quercus</name>
    <dbReference type="NCBI Taxonomy" id="2722792"/>
    <lineage>
        <taxon>Bacteria</taxon>
        <taxon>Pseudomonadati</taxon>
        <taxon>Pseudomonadota</taxon>
        <taxon>Gammaproteobacteria</taxon>
        <taxon>Pseudomonadales</taxon>
        <taxon>Pseudomonadaceae</taxon>
        <taxon>Pseudomonas</taxon>
    </lineage>
</organism>
<keyword evidence="2" id="KW-0436">Ligase</keyword>
<dbReference type="Proteomes" id="UP000746535">
    <property type="component" value="Unassembled WGS sequence"/>
</dbReference>
<dbReference type="GO" id="GO:0016874">
    <property type="term" value="F:ligase activity"/>
    <property type="evidence" value="ECO:0007669"/>
    <property type="project" value="UniProtKB-KW"/>
</dbReference>
<comment type="caution">
    <text evidence="2">The sequence shown here is derived from an EMBL/GenBank/DDBJ whole genome shotgun (WGS) entry which is preliminary data.</text>
</comment>
<evidence type="ECO:0000259" key="1">
    <source>
        <dbReference type="PROSITE" id="PS51733"/>
    </source>
</evidence>
<name>A0ABX0YKE7_9PSED</name>
<dbReference type="PANTHER" id="PTHR43679:SF2">
    <property type="entry name" value="OCTANOYL-[GCVH]:PROTEIN N-OCTANOYLTRANSFERASE"/>
    <property type="match status" value="1"/>
</dbReference>
<dbReference type="PROSITE" id="PS51733">
    <property type="entry name" value="BPL_LPL_CATALYTIC"/>
    <property type="match status" value="1"/>
</dbReference>
<dbReference type="SUPFAM" id="SSF55681">
    <property type="entry name" value="Class II aaRS and biotin synthetases"/>
    <property type="match status" value="1"/>
</dbReference>
<dbReference type="InterPro" id="IPR050664">
    <property type="entry name" value="Octanoyltrans_LipM/LipL"/>
</dbReference>
<evidence type="ECO:0000313" key="3">
    <source>
        <dbReference type="Proteomes" id="UP000746535"/>
    </source>
</evidence>
<dbReference type="Pfam" id="PF21948">
    <property type="entry name" value="LplA-B_cat"/>
    <property type="match status" value="1"/>
</dbReference>
<proteinExistence type="predicted"/>
<protein>
    <submittedName>
        <fullName evidence="2">Lipoate--protein ligase family protein</fullName>
    </submittedName>
</protein>
<dbReference type="RefSeq" id="WP_168085365.1">
    <property type="nucleotide sequence ID" value="NZ_JAAVJI010000013.1"/>
</dbReference>
<sequence>MATVQRLTTEQGLQAELALLASVCEGRQEDGVLLWQPVDQALVMPRRMERLPDFAQGAAAVDALGWPVLLRETGGEPVPQSPATVNVALVYAAPRIEGDLNRLERAYLRLCQPLCHALECLGGKATLGEVAGAFCDGRYNVNLDGRKWVGTAQRWRQSRHHGGPVVLVHGAMLMHDQRAAMVAAVNRFNQACGLPQRCNADSHVALDQRFPGQYVLDDVQAWIARELTDIRGLHQRVP</sequence>
<evidence type="ECO:0000313" key="2">
    <source>
        <dbReference type="EMBL" id="NJP02784.1"/>
    </source>
</evidence>
<reference evidence="2 3" key="1">
    <citation type="submission" date="2020-03" db="EMBL/GenBank/DDBJ databases">
        <authorList>
            <person name="Wang L."/>
            <person name="He N."/>
            <person name="Li Y."/>
            <person name="Fang Y."/>
            <person name="Zhang F."/>
        </authorList>
    </citation>
    <scope>NUCLEOTIDE SEQUENCE [LARGE SCALE GENOMIC DNA]</scope>
    <source>
        <strain evidence="3">hsmgli-8</strain>
    </source>
</reference>